<evidence type="ECO:0000256" key="1">
    <source>
        <dbReference type="SAM" id="MobiDB-lite"/>
    </source>
</evidence>
<evidence type="ECO:0000313" key="2">
    <source>
        <dbReference type="EMBL" id="EGO61555.1"/>
    </source>
</evidence>
<protein>
    <submittedName>
        <fullName evidence="2">Uncharacterized protein</fullName>
    </submittedName>
</protein>
<dbReference type="GeneID" id="20831866"/>
<sequence>MFDAFRSGGRKIRKKTKTKKKTRTKKTKRRMKKVRLPLEDTSSSNVPFLPIMKPMMAFPPSRRRRTRRRR</sequence>
<dbReference type="VEuPathDB" id="FungiDB:NEUTE1DRAFT_98648"/>
<name>F8ME20_NEUT8</name>
<reference evidence="3" key="1">
    <citation type="journal article" date="2011" name="Genetics">
        <title>Massive changes in genome architecture accompany the transition to self-fertility in the filamentous fungus Neurospora tetrasperma.</title>
        <authorList>
            <person name="Ellison C.E."/>
            <person name="Stajich J.E."/>
            <person name="Jacobson D.J."/>
            <person name="Natvig D.O."/>
            <person name="Lapidus A."/>
            <person name="Foster B."/>
            <person name="Aerts A."/>
            <person name="Riley R."/>
            <person name="Lindquist E.A."/>
            <person name="Grigoriev I.V."/>
            <person name="Taylor J.W."/>
        </authorList>
    </citation>
    <scope>NUCLEOTIDE SEQUENCE [LARGE SCALE GENOMIC DNA]</scope>
    <source>
        <strain evidence="3">FGSC 2508 / P0657</strain>
    </source>
</reference>
<organism evidence="2 3">
    <name type="scientific">Neurospora tetrasperma (strain FGSC 2508 / ATCC MYA-4615 / P0657)</name>
    <dbReference type="NCBI Taxonomy" id="510951"/>
    <lineage>
        <taxon>Eukaryota</taxon>
        <taxon>Fungi</taxon>
        <taxon>Dikarya</taxon>
        <taxon>Ascomycota</taxon>
        <taxon>Pezizomycotina</taxon>
        <taxon>Sordariomycetes</taxon>
        <taxon>Sordariomycetidae</taxon>
        <taxon>Sordariales</taxon>
        <taxon>Sordariaceae</taxon>
        <taxon>Neurospora</taxon>
    </lineage>
</organism>
<feature type="region of interest" description="Disordered" evidence="1">
    <location>
        <begin position="1"/>
        <end position="70"/>
    </location>
</feature>
<proteinExistence type="predicted"/>
<dbReference type="KEGG" id="nte:NEUTE1DRAFT98648"/>
<accession>F8ME20</accession>
<keyword evidence="3" id="KW-1185">Reference proteome</keyword>
<dbReference type="EMBL" id="GL891302">
    <property type="protein sequence ID" value="EGO61555.1"/>
    <property type="molecule type" value="Genomic_DNA"/>
</dbReference>
<feature type="compositionally biased region" description="Basic residues" evidence="1">
    <location>
        <begin position="61"/>
        <end position="70"/>
    </location>
</feature>
<evidence type="ECO:0000313" key="3">
    <source>
        <dbReference type="Proteomes" id="UP000008065"/>
    </source>
</evidence>
<gene>
    <name evidence="2" type="ORF">NEUTE1DRAFT_98648</name>
</gene>
<feature type="compositionally biased region" description="Basic residues" evidence="1">
    <location>
        <begin position="8"/>
        <end position="35"/>
    </location>
</feature>
<dbReference type="Proteomes" id="UP000008065">
    <property type="component" value="Unassembled WGS sequence"/>
</dbReference>
<dbReference type="RefSeq" id="XP_009848581.1">
    <property type="nucleotide sequence ID" value="XM_009850279.1"/>
</dbReference>
<dbReference type="AlphaFoldDB" id="F8ME20"/>
<dbReference type="HOGENOM" id="CLU_2758418_0_0_1"/>